<comment type="caution">
    <text evidence="1">The sequence shown here is derived from an EMBL/GenBank/DDBJ whole genome shotgun (WGS) entry which is preliminary data.</text>
</comment>
<protein>
    <submittedName>
        <fullName evidence="1">Uncharacterized protein</fullName>
    </submittedName>
</protein>
<organism evidence="1 2">
    <name type="scientific">Rhodopirellula baltica SWK14</name>
    <dbReference type="NCBI Taxonomy" id="993516"/>
    <lineage>
        <taxon>Bacteria</taxon>
        <taxon>Pseudomonadati</taxon>
        <taxon>Planctomycetota</taxon>
        <taxon>Planctomycetia</taxon>
        <taxon>Pirellulales</taxon>
        <taxon>Pirellulaceae</taxon>
        <taxon>Rhodopirellula</taxon>
    </lineage>
</organism>
<sequence>MQGSISLRYILSDSIVCNRGGPWFGQLRRIGDSFRIGAIQPGSEPGVAKGHGKREFWVQDALTKPSPGAYLSRFEIRPLHPF</sequence>
<dbReference type="Proteomes" id="UP000010959">
    <property type="component" value="Unassembled WGS sequence"/>
</dbReference>
<reference evidence="1 2" key="1">
    <citation type="journal article" date="2013" name="Mar. Genomics">
        <title>Expression of sulfatases in Rhodopirellula baltica and the diversity of sulfatases in the genus Rhodopirellula.</title>
        <authorList>
            <person name="Wegner C.E."/>
            <person name="Richter-Heitmann T."/>
            <person name="Klindworth A."/>
            <person name="Klockow C."/>
            <person name="Richter M."/>
            <person name="Achstetter T."/>
            <person name="Glockner F.O."/>
            <person name="Harder J."/>
        </authorList>
    </citation>
    <scope>NUCLEOTIDE SEQUENCE [LARGE SCALE GENOMIC DNA]</scope>
    <source>
        <strain evidence="1 2">SWK14</strain>
    </source>
</reference>
<dbReference type="AlphaFoldDB" id="L7CDT1"/>
<evidence type="ECO:0000313" key="2">
    <source>
        <dbReference type="Proteomes" id="UP000010959"/>
    </source>
</evidence>
<proteinExistence type="predicted"/>
<evidence type="ECO:0000313" key="1">
    <source>
        <dbReference type="EMBL" id="ELP31980.1"/>
    </source>
</evidence>
<name>L7CDT1_RHOBT</name>
<gene>
    <name evidence="1" type="ORF">RBSWK_04135</name>
</gene>
<dbReference type="EMBL" id="AMWG01000117">
    <property type="protein sequence ID" value="ELP31980.1"/>
    <property type="molecule type" value="Genomic_DNA"/>
</dbReference>
<accession>L7CDT1</accession>